<dbReference type="PANTHER" id="PTHR37422:SF13">
    <property type="entry name" value="LIPOPOLYSACCHARIDE BIOSYNTHESIS PROTEIN PA4999-RELATED"/>
    <property type="match status" value="1"/>
</dbReference>
<protein>
    <submittedName>
        <fullName evidence="7">Hypothetical membrane protein</fullName>
    </submittedName>
</protein>
<reference evidence="7 8" key="1">
    <citation type="submission" date="2013-03" db="EMBL/GenBank/DDBJ databases">
        <authorList>
            <person name="Linke B."/>
        </authorList>
    </citation>
    <scope>NUCLEOTIDE SEQUENCE [LARGE SCALE GENOMIC DNA]</scope>
    <source>
        <strain evidence="7 8">B13</strain>
    </source>
</reference>
<keyword evidence="3 5" id="KW-1133">Transmembrane helix</keyword>
<feature type="transmembrane region" description="Helical" evidence="5">
    <location>
        <begin position="185"/>
        <end position="201"/>
    </location>
</feature>
<keyword evidence="8" id="KW-1185">Reference proteome</keyword>
<gene>
    <name evidence="7" type="ORF">PKB_5307</name>
</gene>
<evidence type="ECO:0000256" key="1">
    <source>
        <dbReference type="ARBA" id="ARBA00004141"/>
    </source>
</evidence>
<dbReference type="EMBL" id="HG322950">
    <property type="protein sequence ID" value="CDF86619.1"/>
    <property type="molecule type" value="Genomic_DNA"/>
</dbReference>
<feature type="transmembrane region" description="Helical" evidence="5">
    <location>
        <begin position="92"/>
        <end position="111"/>
    </location>
</feature>
<dbReference type="Pfam" id="PF04932">
    <property type="entry name" value="Wzy_C"/>
    <property type="match status" value="1"/>
</dbReference>
<dbReference type="KEGG" id="pkc:PKB_5307"/>
<dbReference type="STRING" id="1301098.PKB_5307"/>
<feature type="transmembrane region" description="Helical" evidence="5">
    <location>
        <begin position="357"/>
        <end position="377"/>
    </location>
</feature>
<accession>A0A024HPT0</accession>
<feature type="transmembrane region" description="Helical" evidence="5">
    <location>
        <begin position="326"/>
        <end position="345"/>
    </location>
</feature>
<dbReference type="PANTHER" id="PTHR37422">
    <property type="entry name" value="TEICHURONIC ACID BIOSYNTHESIS PROTEIN TUAE"/>
    <property type="match status" value="1"/>
</dbReference>
<organism evidence="7 8">
    <name type="scientific">Pseudomonas knackmussii (strain DSM 6978 / CCUG 54928 / LMG 23759 / B13)</name>
    <dbReference type="NCBI Taxonomy" id="1301098"/>
    <lineage>
        <taxon>Bacteria</taxon>
        <taxon>Pseudomonadati</taxon>
        <taxon>Pseudomonadota</taxon>
        <taxon>Gammaproteobacteria</taxon>
        <taxon>Pseudomonadales</taxon>
        <taxon>Pseudomonadaceae</taxon>
        <taxon>Pseudomonas</taxon>
    </lineage>
</organism>
<proteinExistence type="predicted"/>
<feature type="transmembrane region" description="Helical" evidence="5">
    <location>
        <begin position="221"/>
        <end position="245"/>
    </location>
</feature>
<dbReference type="InterPro" id="IPR051533">
    <property type="entry name" value="WaaL-like"/>
</dbReference>
<dbReference type="PATRIC" id="fig|1301098.3.peg.5290"/>
<evidence type="ECO:0000259" key="6">
    <source>
        <dbReference type="Pfam" id="PF04932"/>
    </source>
</evidence>
<dbReference type="GO" id="GO:0016020">
    <property type="term" value="C:membrane"/>
    <property type="evidence" value="ECO:0007669"/>
    <property type="project" value="UniProtKB-SubCell"/>
</dbReference>
<dbReference type="AlphaFoldDB" id="A0A024HPT0"/>
<reference evidence="7 8" key="2">
    <citation type="submission" date="2014-05" db="EMBL/GenBank/DDBJ databases">
        <title>Genome sequence of the 3-chlorobenzoate degrading bacterium Pseudomonas knackmussii B13 shows multiple evidence for horizontal gene transfer.</title>
        <authorList>
            <person name="Miyazaki R."/>
            <person name="Bertelli C."/>
            <person name="Falquet L."/>
            <person name="Robinson-Rechavi M."/>
            <person name="Gharib W."/>
            <person name="Roy S."/>
            <person name="Van der Meer J.R."/>
        </authorList>
    </citation>
    <scope>NUCLEOTIDE SEQUENCE [LARGE SCALE GENOMIC DNA]</scope>
    <source>
        <strain evidence="7 8">B13</strain>
    </source>
</reference>
<evidence type="ECO:0000256" key="5">
    <source>
        <dbReference type="SAM" id="Phobius"/>
    </source>
</evidence>
<feature type="transmembrane region" description="Helical" evidence="5">
    <location>
        <begin position="383"/>
        <end position="399"/>
    </location>
</feature>
<keyword evidence="4 5" id="KW-0472">Membrane</keyword>
<feature type="transmembrane region" description="Helical" evidence="5">
    <location>
        <begin position="34"/>
        <end position="52"/>
    </location>
</feature>
<sequence>MSVSRMKELFQGAWELWRPAKESNGLAVSRGSRVAEAMLGIGVFWTIAGVLLTPTMKFYYNMVVLFVYLPGLWLTIARWSELGRLIRERKEFGLFLLLFAWANLSLFWSSGEFERMSRLKQSTLFLLLVFGWLLWARANEARLRGTLLALGLVNSFYAMAALLWAPAYDPTRLNGFGGFLDNPNAAGYACAFIMVMALPLMPRGRWPRLTWSLLQIPPLIYVALCGSRGALLALMATALFCLVLLPGWRARLVALLLLVGGFVLVRLDPNLVARGDSERLELLRSAVPLLREHFWIGVGLGTDYAVEGWSGQFHGSTHNFLLHTAIQYGIPALLVWMLLWCMLGWRAWQCRASRLGLAVMLLWVFSSVALQFDVFSLWERTRAMWLMPWVVFLLGLCLERETPALSQR</sequence>
<evidence type="ECO:0000313" key="7">
    <source>
        <dbReference type="EMBL" id="CDF86619.1"/>
    </source>
</evidence>
<keyword evidence="2 5" id="KW-0812">Transmembrane</keyword>
<evidence type="ECO:0000313" key="8">
    <source>
        <dbReference type="Proteomes" id="UP000025241"/>
    </source>
</evidence>
<evidence type="ECO:0000256" key="2">
    <source>
        <dbReference type="ARBA" id="ARBA00022692"/>
    </source>
</evidence>
<evidence type="ECO:0000256" key="4">
    <source>
        <dbReference type="ARBA" id="ARBA00023136"/>
    </source>
</evidence>
<dbReference type="HOGENOM" id="CLU_055393_0_0_6"/>
<dbReference type="Proteomes" id="UP000025241">
    <property type="component" value="Chromosome I"/>
</dbReference>
<feature type="transmembrane region" description="Helical" evidence="5">
    <location>
        <begin position="117"/>
        <end position="135"/>
    </location>
</feature>
<feature type="transmembrane region" description="Helical" evidence="5">
    <location>
        <begin position="58"/>
        <end position="80"/>
    </location>
</feature>
<name>A0A024HPT0_PSEKB</name>
<feature type="transmembrane region" description="Helical" evidence="5">
    <location>
        <begin position="147"/>
        <end position="165"/>
    </location>
</feature>
<comment type="subcellular location">
    <subcellularLocation>
        <location evidence="1">Membrane</location>
        <topology evidence="1">Multi-pass membrane protein</topology>
    </subcellularLocation>
</comment>
<feature type="domain" description="O-antigen ligase-related" evidence="6">
    <location>
        <begin position="219"/>
        <end position="337"/>
    </location>
</feature>
<evidence type="ECO:0000256" key="3">
    <source>
        <dbReference type="ARBA" id="ARBA00022989"/>
    </source>
</evidence>
<dbReference type="InterPro" id="IPR007016">
    <property type="entry name" value="O-antigen_ligase-rel_domated"/>
</dbReference>